<feature type="domain" description="Cytochrome b561 bacterial/Ni-hydrogenase" evidence="8">
    <location>
        <begin position="165"/>
        <end position="307"/>
    </location>
</feature>
<dbReference type="GO" id="GO:0036397">
    <property type="term" value="F:formate dehydrogenase (quinone) activity"/>
    <property type="evidence" value="ECO:0007669"/>
    <property type="project" value="TreeGrafter"/>
</dbReference>
<reference evidence="9" key="1">
    <citation type="submission" date="2018-05" db="EMBL/GenBank/DDBJ databases">
        <authorList>
            <person name="Lanie J.A."/>
            <person name="Ng W.-L."/>
            <person name="Kazmierczak K.M."/>
            <person name="Andrzejewski T.M."/>
            <person name="Davidsen T.M."/>
            <person name="Wayne K.J."/>
            <person name="Tettelin H."/>
            <person name="Glass J.I."/>
            <person name="Rusch D."/>
            <person name="Podicherti R."/>
            <person name="Tsui H.-C.T."/>
            <person name="Winkler M.E."/>
        </authorList>
    </citation>
    <scope>NUCLEOTIDE SEQUENCE</scope>
</reference>
<feature type="transmembrane region" description="Helical" evidence="7">
    <location>
        <begin position="274"/>
        <end position="299"/>
    </location>
</feature>
<evidence type="ECO:0000256" key="4">
    <source>
        <dbReference type="ARBA" id="ARBA00022989"/>
    </source>
</evidence>
<evidence type="ECO:0000313" key="9">
    <source>
        <dbReference type="EMBL" id="SVB98369.1"/>
    </source>
</evidence>
<feature type="transmembrane region" description="Helical" evidence="7">
    <location>
        <begin position="216"/>
        <end position="237"/>
    </location>
</feature>
<dbReference type="Pfam" id="PF01292">
    <property type="entry name" value="Ni_hydr_CYTB"/>
    <property type="match status" value="1"/>
</dbReference>
<keyword evidence="4 7" id="KW-1133">Transmembrane helix</keyword>
<feature type="region of interest" description="Disordered" evidence="6">
    <location>
        <begin position="39"/>
        <end position="77"/>
    </location>
</feature>
<evidence type="ECO:0000256" key="1">
    <source>
        <dbReference type="ARBA" id="ARBA00004651"/>
    </source>
</evidence>
<feature type="non-terminal residue" evidence="9">
    <location>
        <position position="319"/>
    </location>
</feature>
<dbReference type="PANTHER" id="PTHR30074">
    <property type="entry name" value="FORMATE DEHYDROGENASE, NITRATE-INDUCIBLE, CYTOCHROME B556 FDN SUBUNIT"/>
    <property type="match status" value="1"/>
</dbReference>
<dbReference type="InterPro" id="IPR011577">
    <property type="entry name" value="Cyt_b561_bac/Ni-Hgenase"/>
</dbReference>
<dbReference type="InterPro" id="IPR016174">
    <property type="entry name" value="Di-haem_cyt_TM"/>
</dbReference>
<keyword evidence="2" id="KW-1003">Cell membrane</keyword>
<evidence type="ECO:0000256" key="5">
    <source>
        <dbReference type="ARBA" id="ARBA00023136"/>
    </source>
</evidence>
<dbReference type="AlphaFoldDB" id="A0A382IGE7"/>
<evidence type="ECO:0000259" key="8">
    <source>
        <dbReference type="Pfam" id="PF01292"/>
    </source>
</evidence>
<dbReference type="EMBL" id="UINC01067056">
    <property type="protein sequence ID" value="SVB98369.1"/>
    <property type="molecule type" value="Genomic_DNA"/>
</dbReference>
<evidence type="ECO:0000256" key="3">
    <source>
        <dbReference type="ARBA" id="ARBA00022692"/>
    </source>
</evidence>
<feature type="transmembrane region" description="Helical" evidence="7">
    <location>
        <begin position="175"/>
        <end position="193"/>
    </location>
</feature>
<gene>
    <name evidence="9" type="ORF">METZ01_LOCUS251223</name>
</gene>
<dbReference type="GO" id="GO:0015944">
    <property type="term" value="P:formate oxidation"/>
    <property type="evidence" value="ECO:0007669"/>
    <property type="project" value="TreeGrafter"/>
</dbReference>
<feature type="compositionally biased region" description="Polar residues" evidence="6">
    <location>
        <begin position="46"/>
        <end position="60"/>
    </location>
</feature>
<comment type="subcellular location">
    <subcellularLocation>
        <location evidence="1">Cell membrane</location>
        <topology evidence="1">Multi-pass membrane protein</topology>
    </subcellularLocation>
</comment>
<feature type="transmembrane region" description="Helical" evidence="7">
    <location>
        <begin position="130"/>
        <end position="148"/>
    </location>
</feature>
<dbReference type="Gene3D" id="1.20.950.20">
    <property type="entry name" value="Transmembrane di-heme cytochromes, Chain C"/>
    <property type="match status" value="1"/>
</dbReference>
<sequence>MIVTSNIKEMLVLMCLSLVMILAGDLTNNLASAQQTSAEEQVIAQPPQSSTNVLSSSPGSSVRPPASQKWGAPADVPTTVLPQESDPTVWGLIRHGRKGSVSIPNQRAGLLVQSQGQDWRAFRNDSIFKFGGWVLLGIIAALVVFFLARGRIKISHGRAGTTILRFKTIERMTHWLTAVPFVILALTGLNLMYGRDYILPIIGHEAFADMTNAGKWLHNFMAFAFMLGLVLMVVLWVRHNLWDKYDWGWIRAGGGIFSDDVHPPARKFNTGQKIVFWAVILVGASISYSGLALMFPFAMEPFAATFAFLNNFGTELPTH</sequence>
<evidence type="ECO:0000256" key="7">
    <source>
        <dbReference type="SAM" id="Phobius"/>
    </source>
</evidence>
<proteinExistence type="predicted"/>
<dbReference type="InterPro" id="IPR051817">
    <property type="entry name" value="FDH_cytochrome_b556_subunit"/>
</dbReference>
<organism evidence="9">
    <name type="scientific">marine metagenome</name>
    <dbReference type="NCBI Taxonomy" id="408172"/>
    <lineage>
        <taxon>unclassified sequences</taxon>
        <taxon>metagenomes</taxon>
        <taxon>ecological metagenomes</taxon>
    </lineage>
</organism>
<dbReference type="GO" id="GO:0009055">
    <property type="term" value="F:electron transfer activity"/>
    <property type="evidence" value="ECO:0007669"/>
    <property type="project" value="InterPro"/>
</dbReference>
<dbReference type="PANTHER" id="PTHR30074:SF6">
    <property type="entry name" value="FORMATE DEHYDROGENASE GAMMA SUBUNIT"/>
    <property type="match status" value="1"/>
</dbReference>
<name>A0A382IGE7_9ZZZZ</name>
<keyword evidence="3 7" id="KW-0812">Transmembrane</keyword>
<dbReference type="GO" id="GO:0005886">
    <property type="term" value="C:plasma membrane"/>
    <property type="evidence" value="ECO:0007669"/>
    <property type="project" value="UniProtKB-SubCell"/>
</dbReference>
<dbReference type="GO" id="GO:0009061">
    <property type="term" value="P:anaerobic respiration"/>
    <property type="evidence" value="ECO:0007669"/>
    <property type="project" value="TreeGrafter"/>
</dbReference>
<dbReference type="GO" id="GO:0009326">
    <property type="term" value="C:formate dehydrogenase complex"/>
    <property type="evidence" value="ECO:0007669"/>
    <property type="project" value="TreeGrafter"/>
</dbReference>
<dbReference type="SUPFAM" id="SSF81342">
    <property type="entry name" value="Transmembrane di-heme cytochromes"/>
    <property type="match status" value="1"/>
</dbReference>
<accession>A0A382IGE7</accession>
<dbReference type="GO" id="GO:0022904">
    <property type="term" value="P:respiratory electron transport chain"/>
    <property type="evidence" value="ECO:0007669"/>
    <property type="project" value="InterPro"/>
</dbReference>
<evidence type="ECO:0000256" key="6">
    <source>
        <dbReference type="SAM" id="MobiDB-lite"/>
    </source>
</evidence>
<evidence type="ECO:0000256" key="2">
    <source>
        <dbReference type="ARBA" id="ARBA00022475"/>
    </source>
</evidence>
<keyword evidence="5 7" id="KW-0472">Membrane</keyword>
<protein>
    <recommendedName>
        <fullName evidence="8">Cytochrome b561 bacterial/Ni-hydrogenase domain-containing protein</fullName>
    </recommendedName>
</protein>